<dbReference type="Gene3D" id="3.40.50.1820">
    <property type="entry name" value="alpha/beta hydrolase"/>
    <property type="match status" value="1"/>
</dbReference>
<name>A0A939PE78_9ACTN</name>
<proteinExistence type="predicted"/>
<comment type="caution">
    <text evidence="2">The sequence shown here is derived from an EMBL/GenBank/DDBJ whole genome shotgun (WGS) entry which is preliminary data.</text>
</comment>
<evidence type="ECO:0000259" key="1">
    <source>
        <dbReference type="Pfam" id="PF12697"/>
    </source>
</evidence>
<organism evidence="2 3">
    <name type="scientific">Actinomadura barringtoniae</name>
    <dbReference type="NCBI Taxonomy" id="1427535"/>
    <lineage>
        <taxon>Bacteria</taxon>
        <taxon>Bacillati</taxon>
        <taxon>Actinomycetota</taxon>
        <taxon>Actinomycetes</taxon>
        <taxon>Streptosporangiales</taxon>
        <taxon>Thermomonosporaceae</taxon>
        <taxon>Actinomadura</taxon>
    </lineage>
</organism>
<gene>
    <name evidence="2" type="ORF">J4573_15405</name>
</gene>
<reference evidence="2" key="1">
    <citation type="submission" date="2021-03" db="EMBL/GenBank/DDBJ databases">
        <authorList>
            <person name="Kanchanasin P."/>
            <person name="Saeng-In P."/>
            <person name="Phongsopitanun W."/>
            <person name="Yuki M."/>
            <person name="Kudo T."/>
            <person name="Ohkuma M."/>
            <person name="Tanasupawat S."/>
        </authorList>
    </citation>
    <scope>NUCLEOTIDE SEQUENCE</scope>
    <source>
        <strain evidence="2">GKU 128</strain>
    </source>
</reference>
<dbReference type="SUPFAM" id="SSF53474">
    <property type="entry name" value="alpha/beta-Hydrolases"/>
    <property type="match status" value="1"/>
</dbReference>
<dbReference type="InterPro" id="IPR000073">
    <property type="entry name" value="AB_hydrolase_1"/>
</dbReference>
<dbReference type="AlphaFoldDB" id="A0A939PE78"/>
<dbReference type="Pfam" id="PF12697">
    <property type="entry name" value="Abhydrolase_6"/>
    <property type="match status" value="1"/>
</dbReference>
<dbReference type="RefSeq" id="WP_208256168.1">
    <property type="nucleotide sequence ID" value="NZ_JAGEOJ010000006.1"/>
</dbReference>
<accession>A0A939PE78</accession>
<sequence length="271" mass="28544">MPHVISQDGTRIAYTKTGSGPAVVLVDGAFGHRGFGPNVDLAPVLAESHTVYAYDRRGRGDSGDTQPFSQTREIEDLEAVIAEAGGTSDASGPVAVYAISSGAPLALDAAQAGLPISKLVVYEAPFVVDDSRKPIPDDFLARLNALIAQDRRSEAITYFMTKGVALPGVFVMLMRLMPAWSKLKKVAHTVPYDVAGLGDTGAGKALPAGRWADGKVPTLVVAGGKSPKWMQNAMTALADVLPDARHRTLEGQMHIVKAKAIAPVITGFVDD</sequence>
<evidence type="ECO:0000313" key="3">
    <source>
        <dbReference type="Proteomes" id="UP000669179"/>
    </source>
</evidence>
<dbReference type="InterPro" id="IPR050471">
    <property type="entry name" value="AB_hydrolase"/>
</dbReference>
<feature type="domain" description="AB hydrolase-1" evidence="1">
    <location>
        <begin position="33"/>
        <end position="248"/>
    </location>
</feature>
<dbReference type="Proteomes" id="UP000669179">
    <property type="component" value="Unassembled WGS sequence"/>
</dbReference>
<dbReference type="PANTHER" id="PTHR43433:SF5">
    <property type="entry name" value="AB HYDROLASE-1 DOMAIN-CONTAINING PROTEIN"/>
    <property type="match status" value="1"/>
</dbReference>
<dbReference type="PANTHER" id="PTHR43433">
    <property type="entry name" value="HYDROLASE, ALPHA/BETA FOLD FAMILY PROTEIN"/>
    <property type="match status" value="1"/>
</dbReference>
<dbReference type="GO" id="GO:0016787">
    <property type="term" value="F:hydrolase activity"/>
    <property type="evidence" value="ECO:0007669"/>
    <property type="project" value="UniProtKB-KW"/>
</dbReference>
<dbReference type="InterPro" id="IPR029058">
    <property type="entry name" value="AB_hydrolase_fold"/>
</dbReference>
<dbReference type="EMBL" id="JAGEOJ010000006">
    <property type="protein sequence ID" value="MBO2448488.1"/>
    <property type="molecule type" value="Genomic_DNA"/>
</dbReference>
<keyword evidence="2" id="KW-0378">Hydrolase</keyword>
<evidence type="ECO:0000313" key="2">
    <source>
        <dbReference type="EMBL" id="MBO2448488.1"/>
    </source>
</evidence>
<protein>
    <submittedName>
        <fullName evidence="2">Alpha/beta hydrolase</fullName>
    </submittedName>
</protein>
<keyword evidence="3" id="KW-1185">Reference proteome</keyword>